<name>A0A839E6H6_9PSEU</name>
<dbReference type="Proteomes" id="UP000569329">
    <property type="component" value="Unassembled WGS sequence"/>
</dbReference>
<dbReference type="Pfam" id="PF08310">
    <property type="entry name" value="LGFP"/>
    <property type="match status" value="4"/>
</dbReference>
<dbReference type="InterPro" id="IPR006311">
    <property type="entry name" value="TAT_signal"/>
</dbReference>
<dbReference type="InterPro" id="IPR013207">
    <property type="entry name" value="LGFP"/>
</dbReference>
<dbReference type="PROSITE" id="PS51318">
    <property type="entry name" value="TAT"/>
    <property type="match status" value="1"/>
</dbReference>
<reference evidence="2 3" key="1">
    <citation type="submission" date="2020-07" db="EMBL/GenBank/DDBJ databases">
        <title>Sequencing the genomes of 1000 actinobacteria strains.</title>
        <authorList>
            <person name="Klenk H.-P."/>
        </authorList>
    </citation>
    <scope>NUCLEOTIDE SEQUENCE [LARGE SCALE GENOMIC DNA]</scope>
    <source>
        <strain evidence="2 3">DSM 45975</strain>
    </source>
</reference>
<feature type="signal peptide" evidence="1">
    <location>
        <begin position="1"/>
        <end position="30"/>
    </location>
</feature>
<organism evidence="2 3">
    <name type="scientific">Halosaccharopolyspora lacisalsi</name>
    <dbReference type="NCBI Taxonomy" id="1000566"/>
    <lineage>
        <taxon>Bacteria</taxon>
        <taxon>Bacillati</taxon>
        <taxon>Actinomycetota</taxon>
        <taxon>Actinomycetes</taxon>
        <taxon>Pseudonocardiales</taxon>
        <taxon>Pseudonocardiaceae</taxon>
        <taxon>Halosaccharopolyspora</taxon>
    </lineage>
</organism>
<sequence>MTTKRQLVSSVLAASAAAALSFTLTAPAAAANAHTTAPDNGTTVTQQEDRQLTPIDRRYWSDPELRRVLGPPVDSEQDLGEISYRQFENGWMYHTSSTGVHETHGAIADKYTEVGTHYTYGVPVTDELSTPDGVGRFNYFEGTDAIGTASIYWTRYTGAQGTWGPVQQFWGDHGWETGFLSYPTTTTADTPHKPGVFSHFLGADGSGASVYWSPDTGAHSVQGTIREEWAQLGWEDSWLGFPTSNEYDIPGGKRSDFQGGFITWNASTGIATAHRYSSE</sequence>
<comment type="caution">
    <text evidence="2">The sequence shown here is derived from an EMBL/GenBank/DDBJ whole genome shotgun (WGS) entry which is preliminary data.</text>
</comment>
<dbReference type="EMBL" id="JACGWZ010000008">
    <property type="protein sequence ID" value="MBA8827485.1"/>
    <property type="molecule type" value="Genomic_DNA"/>
</dbReference>
<feature type="chain" id="PRO_5032290510" evidence="1">
    <location>
        <begin position="31"/>
        <end position="279"/>
    </location>
</feature>
<keyword evidence="1" id="KW-0732">Signal</keyword>
<accession>A0A839E6H6</accession>
<dbReference type="AlphaFoldDB" id="A0A839E6H6"/>
<keyword evidence="3" id="KW-1185">Reference proteome</keyword>
<protein>
    <submittedName>
        <fullName evidence="2">Uncharacterized protein with LGFP repeats</fullName>
    </submittedName>
</protein>
<proteinExistence type="predicted"/>
<evidence type="ECO:0000313" key="3">
    <source>
        <dbReference type="Proteomes" id="UP000569329"/>
    </source>
</evidence>
<evidence type="ECO:0000256" key="1">
    <source>
        <dbReference type="SAM" id="SignalP"/>
    </source>
</evidence>
<gene>
    <name evidence="2" type="ORF">FHX42_004881</name>
</gene>
<dbReference type="RefSeq" id="WP_182546658.1">
    <property type="nucleotide sequence ID" value="NZ_JACGWZ010000008.1"/>
</dbReference>
<evidence type="ECO:0000313" key="2">
    <source>
        <dbReference type="EMBL" id="MBA8827485.1"/>
    </source>
</evidence>